<organism evidence="1 2">
    <name type="scientific">Lasiodiplodia mahajangana</name>
    <dbReference type="NCBI Taxonomy" id="1108764"/>
    <lineage>
        <taxon>Eukaryota</taxon>
        <taxon>Fungi</taxon>
        <taxon>Dikarya</taxon>
        <taxon>Ascomycota</taxon>
        <taxon>Pezizomycotina</taxon>
        <taxon>Dothideomycetes</taxon>
        <taxon>Dothideomycetes incertae sedis</taxon>
        <taxon>Botryosphaeriales</taxon>
        <taxon>Botryosphaeriaceae</taxon>
        <taxon>Lasiodiplodia</taxon>
    </lineage>
</organism>
<sequence>MRELVPAPELETPVNPYRGIGLGSGSHVRAVEPEDVYDDRNSQQSYGRSYMHQASHASMRSERLAQPAYPHAPPPRQTSNTSTTISGSENWETYDDNSEPEADASDAYYAKVRAARGKRFSPEDGYGNAPTSQAKRIRGLPPAMHGSHVTIDAEGNRIISGSEWTDEDAF</sequence>
<protein>
    <submittedName>
        <fullName evidence="1">Uncharacterized protein</fullName>
    </submittedName>
</protein>
<gene>
    <name evidence="1" type="ORF">O1611_g10051</name>
</gene>
<proteinExistence type="predicted"/>
<comment type="caution">
    <text evidence="1">The sequence shown here is derived from an EMBL/GenBank/DDBJ whole genome shotgun (WGS) entry which is preliminary data.</text>
</comment>
<evidence type="ECO:0000313" key="2">
    <source>
        <dbReference type="Proteomes" id="UP001153332"/>
    </source>
</evidence>
<reference evidence="1" key="1">
    <citation type="submission" date="2022-12" db="EMBL/GenBank/DDBJ databases">
        <title>Genome Sequence of Lasiodiplodia mahajangana.</title>
        <authorList>
            <person name="Buettner E."/>
        </authorList>
    </citation>
    <scope>NUCLEOTIDE SEQUENCE</scope>
    <source>
        <strain evidence="1">VT137</strain>
    </source>
</reference>
<name>A0ACC2J2J5_9PEZI</name>
<dbReference type="EMBL" id="JAPUUL010003769">
    <property type="protein sequence ID" value="KAJ8121630.1"/>
    <property type="molecule type" value="Genomic_DNA"/>
</dbReference>
<keyword evidence="2" id="KW-1185">Reference proteome</keyword>
<dbReference type="Proteomes" id="UP001153332">
    <property type="component" value="Unassembled WGS sequence"/>
</dbReference>
<accession>A0ACC2J2J5</accession>
<evidence type="ECO:0000313" key="1">
    <source>
        <dbReference type="EMBL" id="KAJ8121630.1"/>
    </source>
</evidence>